<dbReference type="AlphaFoldDB" id="A0A9N9BUU3"/>
<sequence length="499" mass="58474">MQSTSSSDIQNEVNSVIDHKITLSESILTNQAKNTEIKIPYNKRVEQDLRHDLSVFIKENNNKVSEVFDIKIPEFSLEVIITGSSKITAQNIADLFVIVMKVRQKEILYWYCYYKTYEDRTEDIKRVNKIDNQLARTLIYNEIKALLPDITNVNLRQRTFRAKKIYTLLVGIGIEKIQAITCSASAISSLTDNQIQDIIICFPKKFISIDDSSVKYQKMISITNCNAHVTEQTLSETEVSITTTSSSSQISNLKDIVNKNDEFSEIVNVFDDFSDSNFDSSEDNEEDEDISSAILCSANSFHLFLRFCKRYKKKTELDLWLNFETFQIEENTDNYMSYDCIIKISKFSDEKDIIIEAVHKHFPFLTYINSNAWYRDVFKYTDSEAKCPICKEVYTRYCIWDDWSCLGKDDYYYLNCSFRIDQKKVIIAKQNLLEIQAEKKRWDRECFREDLKRDIQFHRSGIERKEDSRKYCKFLTNWERLVGEELLCRSILESGLSTV</sequence>
<gene>
    <name evidence="1" type="ORF">DEBURN_LOCUS8477</name>
</gene>
<dbReference type="Proteomes" id="UP000789706">
    <property type="component" value="Unassembled WGS sequence"/>
</dbReference>
<proteinExistence type="predicted"/>
<dbReference type="EMBL" id="CAJVPK010001254">
    <property type="protein sequence ID" value="CAG8578959.1"/>
    <property type="molecule type" value="Genomic_DNA"/>
</dbReference>
<reference evidence="1" key="1">
    <citation type="submission" date="2021-06" db="EMBL/GenBank/DDBJ databases">
        <authorList>
            <person name="Kallberg Y."/>
            <person name="Tangrot J."/>
            <person name="Rosling A."/>
        </authorList>
    </citation>
    <scope>NUCLEOTIDE SEQUENCE</scope>
    <source>
        <strain evidence="1">AZ414A</strain>
    </source>
</reference>
<evidence type="ECO:0000313" key="2">
    <source>
        <dbReference type="Proteomes" id="UP000789706"/>
    </source>
</evidence>
<name>A0A9N9BUU3_9GLOM</name>
<evidence type="ECO:0000313" key="1">
    <source>
        <dbReference type="EMBL" id="CAG8578959.1"/>
    </source>
</evidence>
<organism evidence="1 2">
    <name type="scientific">Diversispora eburnea</name>
    <dbReference type="NCBI Taxonomy" id="1213867"/>
    <lineage>
        <taxon>Eukaryota</taxon>
        <taxon>Fungi</taxon>
        <taxon>Fungi incertae sedis</taxon>
        <taxon>Mucoromycota</taxon>
        <taxon>Glomeromycotina</taxon>
        <taxon>Glomeromycetes</taxon>
        <taxon>Diversisporales</taxon>
        <taxon>Diversisporaceae</taxon>
        <taxon>Diversispora</taxon>
    </lineage>
</organism>
<protein>
    <submittedName>
        <fullName evidence="1">8023_t:CDS:1</fullName>
    </submittedName>
</protein>
<comment type="caution">
    <text evidence="1">The sequence shown here is derived from an EMBL/GenBank/DDBJ whole genome shotgun (WGS) entry which is preliminary data.</text>
</comment>
<accession>A0A9N9BUU3</accession>
<keyword evidence="2" id="KW-1185">Reference proteome</keyword>